<accession>A0A2V1DQL4</accession>
<name>A0A2V1DQL4_9PLEO</name>
<protein>
    <submittedName>
        <fullName evidence="1">Uncharacterized protein</fullName>
    </submittedName>
</protein>
<dbReference type="AlphaFoldDB" id="A0A2V1DQL4"/>
<dbReference type="EMBL" id="KZ805389">
    <property type="protein sequence ID" value="PVH99599.1"/>
    <property type="molecule type" value="Genomic_DNA"/>
</dbReference>
<dbReference type="Proteomes" id="UP000244855">
    <property type="component" value="Unassembled WGS sequence"/>
</dbReference>
<evidence type="ECO:0000313" key="1">
    <source>
        <dbReference type="EMBL" id="PVH99599.1"/>
    </source>
</evidence>
<sequence>MSATMDCSGVDRDLCGTLVRRDVSTAYAQTATSVQKNLLLPPAWKSVCKAWRESSRGSSRRSARCISEMQRQIEGLSVARCHGLQPDACTDITSVVLCSSTPA</sequence>
<evidence type="ECO:0000313" key="2">
    <source>
        <dbReference type="Proteomes" id="UP000244855"/>
    </source>
</evidence>
<organism evidence="1 2">
    <name type="scientific">Periconia macrospinosa</name>
    <dbReference type="NCBI Taxonomy" id="97972"/>
    <lineage>
        <taxon>Eukaryota</taxon>
        <taxon>Fungi</taxon>
        <taxon>Dikarya</taxon>
        <taxon>Ascomycota</taxon>
        <taxon>Pezizomycotina</taxon>
        <taxon>Dothideomycetes</taxon>
        <taxon>Pleosporomycetidae</taxon>
        <taxon>Pleosporales</taxon>
        <taxon>Massarineae</taxon>
        <taxon>Periconiaceae</taxon>
        <taxon>Periconia</taxon>
    </lineage>
</organism>
<reference evidence="1 2" key="1">
    <citation type="journal article" date="2018" name="Sci. Rep.">
        <title>Comparative genomics provides insights into the lifestyle and reveals functional heterogeneity of dark septate endophytic fungi.</title>
        <authorList>
            <person name="Knapp D.G."/>
            <person name="Nemeth J.B."/>
            <person name="Barry K."/>
            <person name="Hainaut M."/>
            <person name="Henrissat B."/>
            <person name="Johnson J."/>
            <person name="Kuo A."/>
            <person name="Lim J.H.P."/>
            <person name="Lipzen A."/>
            <person name="Nolan M."/>
            <person name="Ohm R.A."/>
            <person name="Tamas L."/>
            <person name="Grigoriev I.V."/>
            <person name="Spatafora J.W."/>
            <person name="Nagy L.G."/>
            <person name="Kovacs G.M."/>
        </authorList>
    </citation>
    <scope>NUCLEOTIDE SEQUENCE [LARGE SCALE GENOMIC DNA]</scope>
    <source>
        <strain evidence="1 2">DSE2036</strain>
    </source>
</reference>
<keyword evidence="2" id="KW-1185">Reference proteome</keyword>
<gene>
    <name evidence="1" type="ORF">DM02DRAFT_614913</name>
</gene>
<proteinExistence type="predicted"/>